<name>A0AAW1QNP4_9CHLO</name>
<dbReference type="Proteomes" id="UP001445335">
    <property type="component" value="Unassembled WGS sequence"/>
</dbReference>
<dbReference type="AlphaFoldDB" id="A0AAW1QNP4"/>
<evidence type="ECO:0000256" key="1">
    <source>
        <dbReference type="SAM" id="MobiDB-lite"/>
    </source>
</evidence>
<protein>
    <submittedName>
        <fullName evidence="2">Uncharacterized protein</fullName>
    </submittedName>
</protein>
<evidence type="ECO:0000313" key="3">
    <source>
        <dbReference type="Proteomes" id="UP001445335"/>
    </source>
</evidence>
<organism evidence="2 3">
    <name type="scientific">Elliptochloris bilobata</name>
    <dbReference type="NCBI Taxonomy" id="381761"/>
    <lineage>
        <taxon>Eukaryota</taxon>
        <taxon>Viridiplantae</taxon>
        <taxon>Chlorophyta</taxon>
        <taxon>core chlorophytes</taxon>
        <taxon>Trebouxiophyceae</taxon>
        <taxon>Trebouxiophyceae incertae sedis</taxon>
        <taxon>Elliptochloris clade</taxon>
        <taxon>Elliptochloris</taxon>
    </lineage>
</organism>
<keyword evidence="3" id="KW-1185">Reference proteome</keyword>
<accession>A0AAW1QNP4</accession>
<sequence>MAPFKEHVLEPLELPYVDPFDMRRLHGGAEPWARFHQEYNKNDDIQVKPWQPEVWTAESDWTCRRDITSSKPINIPAWLCRMLGISGCMRFEETQVSTLDPQTGVNTVDASVFMLIRGSRSHTADIRMQQAPKMFGNAPGIVMTTRLRVTADAAGPFRAAAQGAVIASVRPVAEAFNEFGQRQVAELQARRRAEDDAHVSEWADERRALIRGLAHAAGPTGASARAEAANRCAAPAEGTSARAPVPALSLGSLRTPLLTPLRRADSAATTCSMATEYFDCAEDFHDAQEGFEPDQLLLGAASARPDGTADVVTADARGKDTDAGMKPLPADKKPKKLRKKKLFGRLLRKLPCTRPPATVS</sequence>
<feature type="region of interest" description="Disordered" evidence="1">
    <location>
        <begin position="315"/>
        <end position="335"/>
    </location>
</feature>
<proteinExistence type="predicted"/>
<gene>
    <name evidence="2" type="ORF">WJX81_001586</name>
</gene>
<reference evidence="2 3" key="1">
    <citation type="journal article" date="2024" name="Nat. Commun.">
        <title>Phylogenomics reveals the evolutionary origins of lichenization in chlorophyte algae.</title>
        <authorList>
            <person name="Puginier C."/>
            <person name="Libourel C."/>
            <person name="Otte J."/>
            <person name="Skaloud P."/>
            <person name="Haon M."/>
            <person name="Grisel S."/>
            <person name="Petersen M."/>
            <person name="Berrin J.G."/>
            <person name="Delaux P.M."/>
            <person name="Dal Grande F."/>
            <person name="Keller J."/>
        </authorList>
    </citation>
    <scope>NUCLEOTIDE SEQUENCE [LARGE SCALE GENOMIC DNA]</scope>
    <source>
        <strain evidence="2 3">SAG 245.80</strain>
    </source>
</reference>
<dbReference type="EMBL" id="JALJOU010000080">
    <property type="protein sequence ID" value="KAK9823034.1"/>
    <property type="molecule type" value="Genomic_DNA"/>
</dbReference>
<evidence type="ECO:0000313" key="2">
    <source>
        <dbReference type="EMBL" id="KAK9823034.1"/>
    </source>
</evidence>
<comment type="caution">
    <text evidence="2">The sequence shown here is derived from an EMBL/GenBank/DDBJ whole genome shotgun (WGS) entry which is preliminary data.</text>
</comment>